<dbReference type="InterPro" id="IPR018060">
    <property type="entry name" value="HTH_AraC"/>
</dbReference>
<dbReference type="Proteomes" id="UP000187172">
    <property type="component" value="Unassembled WGS sequence"/>
</dbReference>
<accession>A0A1R1F3Z4</accession>
<dbReference type="SUPFAM" id="SSF46689">
    <property type="entry name" value="Homeodomain-like"/>
    <property type="match status" value="2"/>
</dbReference>
<comment type="caution">
    <text evidence="5">The sequence shown here is derived from an EMBL/GenBank/DDBJ whole genome shotgun (WGS) entry which is preliminary data.</text>
</comment>
<organism evidence="5 6">
    <name type="scientific">Paenibacillus rhizosphaerae</name>
    <dbReference type="NCBI Taxonomy" id="297318"/>
    <lineage>
        <taxon>Bacteria</taxon>
        <taxon>Bacillati</taxon>
        <taxon>Bacillota</taxon>
        <taxon>Bacilli</taxon>
        <taxon>Bacillales</taxon>
        <taxon>Paenibacillaceae</taxon>
        <taxon>Paenibacillus</taxon>
    </lineage>
</organism>
<dbReference type="InterPro" id="IPR003313">
    <property type="entry name" value="AraC-bd"/>
</dbReference>
<dbReference type="InterPro" id="IPR009057">
    <property type="entry name" value="Homeodomain-like_sf"/>
</dbReference>
<dbReference type="RefSeq" id="WP_076168852.1">
    <property type="nucleotide sequence ID" value="NZ_MRTP01000001.1"/>
</dbReference>
<dbReference type="STRING" id="297318.BK138_09790"/>
<dbReference type="Pfam" id="PF12833">
    <property type="entry name" value="HTH_18"/>
    <property type="match status" value="1"/>
</dbReference>
<keyword evidence="2" id="KW-0238">DNA-binding</keyword>
<dbReference type="PANTHER" id="PTHR43280:SF2">
    <property type="entry name" value="HTH-TYPE TRANSCRIPTIONAL REGULATOR EXSA"/>
    <property type="match status" value="1"/>
</dbReference>
<evidence type="ECO:0000313" key="6">
    <source>
        <dbReference type="Proteomes" id="UP000187172"/>
    </source>
</evidence>
<dbReference type="Gene3D" id="2.60.120.10">
    <property type="entry name" value="Jelly Rolls"/>
    <property type="match status" value="1"/>
</dbReference>
<dbReference type="SUPFAM" id="SSF51215">
    <property type="entry name" value="Regulatory protein AraC"/>
    <property type="match status" value="1"/>
</dbReference>
<keyword evidence="1" id="KW-0805">Transcription regulation</keyword>
<dbReference type="Gene3D" id="1.10.10.60">
    <property type="entry name" value="Homeodomain-like"/>
    <property type="match status" value="2"/>
</dbReference>
<keyword evidence="3" id="KW-0804">Transcription</keyword>
<evidence type="ECO:0000313" key="5">
    <source>
        <dbReference type="EMBL" id="OMF58771.1"/>
    </source>
</evidence>
<evidence type="ECO:0000259" key="4">
    <source>
        <dbReference type="PROSITE" id="PS01124"/>
    </source>
</evidence>
<dbReference type="GO" id="GO:0003700">
    <property type="term" value="F:DNA-binding transcription factor activity"/>
    <property type="evidence" value="ECO:0007669"/>
    <property type="project" value="InterPro"/>
</dbReference>
<dbReference type="GO" id="GO:0043565">
    <property type="term" value="F:sequence-specific DNA binding"/>
    <property type="evidence" value="ECO:0007669"/>
    <property type="project" value="InterPro"/>
</dbReference>
<evidence type="ECO:0000256" key="3">
    <source>
        <dbReference type="ARBA" id="ARBA00023163"/>
    </source>
</evidence>
<evidence type="ECO:0000256" key="2">
    <source>
        <dbReference type="ARBA" id="ARBA00023125"/>
    </source>
</evidence>
<dbReference type="SMART" id="SM00342">
    <property type="entry name" value="HTH_ARAC"/>
    <property type="match status" value="1"/>
</dbReference>
<gene>
    <name evidence="5" type="ORF">BK138_09790</name>
</gene>
<dbReference type="PANTHER" id="PTHR43280">
    <property type="entry name" value="ARAC-FAMILY TRANSCRIPTIONAL REGULATOR"/>
    <property type="match status" value="1"/>
</dbReference>
<keyword evidence="6" id="KW-1185">Reference proteome</keyword>
<reference evidence="5 6" key="1">
    <citation type="submission" date="2016-11" db="EMBL/GenBank/DDBJ databases">
        <title>Paenibacillus species isolates.</title>
        <authorList>
            <person name="Beno S.M."/>
        </authorList>
    </citation>
    <scope>NUCLEOTIDE SEQUENCE [LARGE SCALE GENOMIC DNA]</scope>
    <source>
        <strain evidence="5 6">FSL R5-0378</strain>
    </source>
</reference>
<feature type="domain" description="HTH araC/xylS-type" evidence="4">
    <location>
        <begin position="158"/>
        <end position="256"/>
    </location>
</feature>
<dbReference type="AlphaFoldDB" id="A0A1R1F3Z4"/>
<dbReference type="EMBL" id="MRTP01000001">
    <property type="protein sequence ID" value="OMF58771.1"/>
    <property type="molecule type" value="Genomic_DNA"/>
</dbReference>
<proteinExistence type="predicted"/>
<dbReference type="PROSITE" id="PS01124">
    <property type="entry name" value="HTH_ARAC_FAMILY_2"/>
    <property type="match status" value="1"/>
</dbReference>
<protein>
    <recommendedName>
        <fullName evidence="4">HTH araC/xylS-type domain-containing protein</fullName>
    </recommendedName>
</protein>
<dbReference type="Pfam" id="PF02311">
    <property type="entry name" value="AraC_binding"/>
    <property type="match status" value="1"/>
</dbReference>
<dbReference type="InterPro" id="IPR037923">
    <property type="entry name" value="HTH-like"/>
</dbReference>
<evidence type="ECO:0000256" key="1">
    <source>
        <dbReference type="ARBA" id="ARBA00023015"/>
    </source>
</evidence>
<dbReference type="PROSITE" id="PS00041">
    <property type="entry name" value="HTH_ARAC_FAMILY_1"/>
    <property type="match status" value="1"/>
</dbReference>
<dbReference type="InterPro" id="IPR014710">
    <property type="entry name" value="RmlC-like_jellyroll"/>
</dbReference>
<sequence length="262" mass="30642">MDRSSLYTDLVTYPSGWKMGTHVHPHFEICVVTFGRGVFYAEDQVFSIQEGDVILITPGVPHDYSSVTPIRFAVLQVDHLSHELERLFFQMTNEESLHLFPLAHYALERFEKLFSVWLHMTSVRPNQLFNRLLKTWVELFMLFLLDRIEQQDSRITLDAIAEYIRTNLDKEMRVTDLARMIRMSESGLRSCFKKTYGLSPKQYLQQYRMSEAKMLLTFSDKTVQQIASGVGFPNIHAFSAWFQKQTGMSPTAWRKEQRRRGG</sequence>
<dbReference type="InterPro" id="IPR018062">
    <property type="entry name" value="HTH_AraC-typ_CS"/>
</dbReference>
<name>A0A1R1F3Z4_9BACL</name>